<evidence type="ECO:0000256" key="2">
    <source>
        <dbReference type="ARBA" id="ARBA00022448"/>
    </source>
</evidence>
<keyword evidence="7" id="KW-0406">Ion transport</keyword>
<keyword evidence="3 11" id="KW-1134">Transmembrane beta strand</keyword>
<dbReference type="Pfam" id="PF00593">
    <property type="entry name" value="TonB_dep_Rec_b-barrel"/>
    <property type="match status" value="1"/>
</dbReference>
<dbReference type="Gene3D" id="2.40.170.20">
    <property type="entry name" value="TonB-dependent receptor, beta-barrel domain"/>
    <property type="match status" value="1"/>
</dbReference>
<dbReference type="PANTHER" id="PTHR32552:SF81">
    <property type="entry name" value="TONB-DEPENDENT OUTER MEMBRANE RECEPTOR"/>
    <property type="match status" value="1"/>
</dbReference>
<evidence type="ECO:0000256" key="1">
    <source>
        <dbReference type="ARBA" id="ARBA00004571"/>
    </source>
</evidence>
<feature type="chain" id="PRO_5040796489" evidence="13">
    <location>
        <begin position="26"/>
        <end position="830"/>
    </location>
</feature>
<protein>
    <submittedName>
        <fullName evidence="16">TonB-dependent receptor</fullName>
    </submittedName>
</protein>
<evidence type="ECO:0000256" key="10">
    <source>
        <dbReference type="ARBA" id="ARBA00023237"/>
    </source>
</evidence>
<evidence type="ECO:0000256" key="4">
    <source>
        <dbReference type="ARBA" id="ARBA00022496"/>
    </source>
</evidence>
<evidence type="ECO:0000259" key="14">
    <source>
        <dbReference type="Pfam" id="PF00593"/>
    </source>
</evidence>
<evidence type="ECO:0000259" key="15">
    <source>
        <dbReference type="Pfam" id="PF07715"/>
    </source>
</evidence>
<organism evidence="16 17">
    <name type="scientific">Sphingobium nicotianae</name>
    <dbReference type="NCBI Taxonomy" id="2782607"/>
    <lineage>
        <taxon>Bacteria</taxon>
        <taxon>Pseudomonadati</taxon>
        <taxon>Pseudomonadota</taxon>
        <taxon>Alphaproteobacteria</taxon>
        <taxon>Sphingomonadales</taxon>
        <taxon>Sphingomonadaceae</taxon>
        <taxon>Sphingobium</taxon>
    </lineage>
</organism>
<evidence type="ECO:0000313" key="17">
    <source>
        <dbReference type="Proteomes" id="UP001138757"/>
    </source>
</evidence>
<evidence type="ECO:0000256" key="11">
    <source>
        <dbReference type="PROSITE-ProRule" id="PRU01360"/>
    </source>
</evidence>
<proteinExistence type="inferred from homology"/>
<dbReference type="InterPro" id="IPR012910">
    <property type="entry name" value="Plug_dom"/>
</dbReference>
<dbReference type="AlphaFoldDB" id="A0A9X1DFY3"/>
<keyword evidence="10 11" id="KW-0998">Cell outer membrane</keyword>
<dbReference type="EMBL" id="JAHGAW010000012">
    <property type="protein sequence ID" value="MBT2188793.1"/>
    <property type="molecule type" value="Genomic_DNA"/>
</dbReference>
<dbReference type="Gene3D" id="2.170.130.10">
    <property type="entry name" value="TonB-dependent receptor, plug domain"/>
    <property type="match status" value="1"/>
</dbReference>
<dbReference type="InterPro" id="IPR037066">
    <property type="entry name" value="Plug_dom_sf"/>
</dbReference>
<keyword evidence="17" id="KW-1185">Reference proteome</keyword>
<sequence length="830" mass="89719">MNKLNRLTMVTMAAPAALCAASAWAQENTASGSGIEDIVVTATRQATNLQDTPVAITAVTSEALEERGLTNIGDLTSVVPNAQFRKTQGAFGPGVSASIRGVGQADTSLAVEPAVAFYLDDVYYPLLLGSNFDLLEIDRIEVLRGPQGTLFGRNSLAGAVNIVSRQPSTAETSGQVQVTIGNYDRRELRAGINLPLGQNVAVSLSALSKKRTGYQRMLDFTCEMKRRGTPALAGSLPYSNLLNVKSTDDCTIGHMGGEDVQAYRGSLLWKASDDLTITLSADYIRDQSENAADTIVSILGNVATPNTISAANYFGIAYDSRFVTGSPYTTYATYNDPIGAGTVIPGNTYYNGFKVNGTSVRGGSRFEPFTDLTNWGVSGKVSWDITPDINLLTVVSHRELDSTQTYDDDGSPLNLVQRLGTNTESYWTVEARLSGKSELIDWVVGAFYFKADGRQKGLFISPASAFQRTINSTFDPTSKAVFANGTIRPFGEKLGFTGGLRYSDDKKVVNFVNLVDTTPNPASDTVFFIVPSQKRIDWKAGINYQATRDILLYASAASGNSLPSFNSRPLQKTQIYQLDGNEDIAYELGAKLDLFDRRVRLNVAAFYTDFKNRPTTISGSEALLDSAGNPLAGNRTLVPLPGGPPGSTTCGAVLPTNTGIQCTGRTYPRNQPATVRGFEAEYTIAPVDGLLINGSVGWSKLEAADIDARAVNKRQNNPFWTANGGIQYTIPVGQIDGTITPRLDWTYESSQVVGGTSTVFNSLMPARSVFNSRISYENSKYDFSVALGVTNLFNKVYYYNVFDSQALGAAYTEAQPAPPRQWYLTVAKKF</sequence>
<dbReference type="Pfam" id="PF07715">
    <property type="entry name" value="Plug"/>
    <property type="match status" value="1"/>
</dbReference>
<feature type="signal peptide" evidence="13">
    <location>
        <begin position="1"/>
        <end position="25"/>
    </location>
</feature>
<evidence type="ECO:0000256" key="8">
    <source>
        <dbReference type="ARBA" id="ARBA00023077"/>
    </source>
</evidence>
<evidence type="ECO:0000256" key="5">
    <source>
        <dbReference type="ARBA" id="ARBA00022692"/>
    </source>
</evidence>
<evidence type="ECO:0000313" key="16">
    <source>
        <dbReference type="EMBL" id="MBT2188793.1"/>
    </source>
</evidence>
<accession>A0A9X1DFY3</accession>
<dbReference type="SUPFAM" id="SSF56935">
    <property type="entry name" value="Porins"/>
    <property type="match status" value="1"/>
</dbReference>
<comment type="similarity">
    <text evidence="11 12">Belongs to the TonB-dependent receptor family.</text>
</comment>
<keyword evidence="16" id="KW-0675">Receptor</keyword>
<dbReference type="InterPro" id="IPR000531">
    <property type="entry name" value="Beta-barrel_TonB"/>
</dbReference>
<keyword evidence="4" id="KW-0410">Iron transport</keyword>
<feature type="domain" description="TonB-dependent receptor plug" evidence="15">
    <location>
        <begin position="49"/>
        <end position="159"/>
    </location>
</feature>
<dbReference type="Proteomes" id="UP001138757">
    <property type="component" value="Unassembled WGS sequence"/>
</dbReference>
<comment type="subcellular location">
    <subcellularLocation>
        <location evidence="1 11">Cell outer membrane</location>
        <topology evidence="1 11">Multi-pass membrane protein</topology>
    </subcellularLocation>
</comment>
<evidence type="ECO:0000256" key="12">
    <source>
        <dbReference type="RuleBase" id="RU003357"/>
    </source>
</evidence>
<dbReference type="RefSeq" id="WP_214625037.1">
    <property type="nucleotide sequence ID" value="NZ_JAHGAW010000012.1"/>
</dbReference>
<dbReference type="PANTHER" id="PTHR32552">
    <property type="entry name" value="FERRICHROME IRON RECEPTOR-RELATED"/>
    <property type="match status" value="1"/>
</dbReference>
<evidence type="ECO:0000256" key="3">
    <source>
        <dbReference type="ARBA" id="ARBA00022452"/>
    </source>
</evidence>
<keyword evidence="5 11" id="KW-0812">Transmembrane</keyword>
<gene>
    <name evidence="16" type="ORF">KK488_17715</name>
</gene>
<reference evidence="16" key="1">
    <citation type="submission" date="2021-05" db="EMBL/GenBank/DDBJ databases">
        <title>Genome of Sphingobium sp. strain.</title>
        <authorList>
            <person name="Fan R."/>
        </authorList>
    </citation>
    <scope>NUCLEOTIDE SEQUENCE</scope>
    <source>
        <strain evidence="16">H33</strain>
    </source>
</reference>
<keyword evidence="6" id="KW-0408">Iron</keyword>
<evidence type="ECO:0000256" key="7">
    <source>
        <dbReference type="ARBA" id="ARBA00023065"/>
    </source>
</evidence>
<evidence type="ECO:0000256" key="6">
    <source>
        <dbReference type="ARBA" id="ARBA00023004"/>
    </source>
</evidence>
<keyword evidence="2 11" id="KW-0813">Transport</keyword>
<comment type="caution">
    <text evidence="16">The sequence shown here is derived from an EMBL/GenBank/DDBJ whole genome shotgun (WGS) entry which is preliminary data.</text>
</comment>
<evidence type="ECO:0000256" key="9">
    <source>
        <dbReference type="ARBA" id="ARBA00023136"/>
    </source>
</evidence>
<dbReference type="GO" id="GO:0009279">
    <property type="term" value="C:cell outer membrane"/>
    <property type="evidence" value="ECO:0007669"/>
    <property type="project" value="UniProtKB-SubCell"/>
</dbReference>
<evidence type="ECO:0000256" key="13">
    <source>
        <dbReference type="SAM" id="SignalP"/>
    </source>
</evidence>
<name>A0A9X1DFY3_9SPHN</name>
<keyword evidence="13" id="KW-0732">Signal</keyword>
<dbReference type="InterPro" id="IPR036942">
    <property type="entry name" value="Beta-barrel_TonB_sf"/>
</dbReference>
<keyword evidence="9 11" id="KW-0472">Membrane</keyword>
<dbReference type="GO" id="GO:0006826">
    <property type="term" value="P:iron ion transport"/>
    <property type="evidence" value="ECO:0007669"/>
    <property type="project" value="UniProtKB-KW"/>
</dbReference>
<keyword evidence="8 12" id="KW-0798">TonB box</keyword>
<dbReference type="InterPro" id="IPR039426">
    <property type="entry name" value="TonB-dep_rcpt-like"/>
</dbReference>
<dbReference type="PROSITE" id="PS52016">
    <property type="entry name" value="TONB_DEPENDENT_REC_3"/>
    <property type="match status" value="1"/>
</dbReference>
<feature type="domain" description="TonB-dependent receptor-like beta-barrel" evidence="14">
    <location>
        <begin position="305"/>
        <end position="792"/>
    </location>
</feature>